<sequence length="133" mass="14125">MAENSHETLYSNHIYQIFQTIQMAKLSVSYVSVLLVLSIFTSANACELAVRGGGCPDDVQECIKLCGPCSRGIGKIVAFCRPAGGGVPFDECVCSFTEGAPCPPPGPPRCPGPWQPPPASNAEISFIQTHVQN</sequence>
<evidence type="ECO:0000313" key="2">
    <source>
        <dbReference type="Proteomes" id="UP000829398"/>
    </source>
</evidence>
<comment type="caution">
    <text evidence="1">The sequence shown here is derived from an EMBL/GenBank/DDBJ whole genome shotgun (WGS) entry which is preliminary data.</text>
</comment>
<accession>A0ACB8L4W9</accession>
<protein>
    <submittedName>
        <fullName evidence="1">Uncharacterized protein</fullName>
    </submittedName>
</protein>
<keyword evidence="2" id="KW-1185">Reference proteome</keyword>
<organism evidence="1 2">
    <name type="scientific">Citrus sinensis</name>
    <name type="common">Sweet orange</name>
    <name type="synonym">Citrus aurantium var. sinensis</name>
    <dbReference type="NCBI Taxonomy" id="2711"/>
    <lineage>
        <taxon>Eukaryota</taxon>
        <taxon>Viridiplantae</taxon>
        <taxon>Streptophyta</taxon>
        <taxon>Embryophyta</taxon>
        <taxon>Tracheophyta</taxon>
        <taxon>Spermatophyta</taxon>
        <taxon>Magnoliopsida</taxon>
        <taxon>eudicotyledons</taxon>
        <taxon>Gunneridae</taxon>
        <taxon>Pentapetalae</taxon>
        <taxon>rosids</taxon>
        <taxon>malvids</taxon>
        <taxon>Sapindales</taxon>
        <taxon>Rutaceae</taxon>
        <taxon>Aurantioideae</taxon>
        <taxon>Citrus</taxon>
    </lineage>
</organism>
<dbReference type="EMBL" id="CM039173">
    <property type="protein sequence ID" value="KAH9768498.1"/>
    <property type="molecule type" value="Genomic_DNA"/>
</dbReference>
<name>A0ACB8L4W9_CITSI</name>
<gene>
    <name evidence="1" type="ORF">KPL71_011628</name>
</gene>
<proteinExistence type="predicted"/>
<dbReference type="Proteomes" id="UP000829398">
    <property type="component" value="Chromosome 4"/>
</dbReference>
<evidence type="ECO:0000313" key="1">
    <source>
        <dbReference type="EMBL" id="KAH9768498.1"/>
    </source>
</evidence>
<reference evidence="2" key="1">
    <citation type="journal article" date="2023" name="Hortic. Res.">
        <title>A chromosome-level phased genome enabling allele-level studies in sweet orange: a case study on citrus Huanglongbing tolerance.</title>
        <authorList>
            <person name="Wu B."/>
            <person name="Yu Q."/>
            <person name="Deng Z."/>
            <person name="Duan Y."/>
            <person name="Luo F."/>
            <person name="Gmitter F. Jr."/>
        </authorList>
    </citation>
    <scope>NUCLEOTIDE SEQUENCE [LARGE SCALE GENOMIC DNA]</scope>
    <source>
        <strain evidence="2">cv. Valencia</strain>
    </source>
</reference>